<evidence type="ECO:0000313" key="1">
    <source>
        <dbReference type="EMBL" id="KAJ7985146.1"/>
    </source>
</evidence>
<organism evidence="1 2">
    <name type="scientific">Dallia pectoralis</name>
    <name type="common">Alaska blackfish</name>
    <dbReference type="NCBI Taxonomy" id="75939"/>
    <lineage>
        <taxon>Eukaryota</taxon>
        <taxon>Metazoa</taxon>
        <taxon>Chordata</taxon>
        <taxon>Craniata</taxon>
        <taxon>Vertebrata</taxon>
        <taxon>Euteleostomi</taxon>
        <taxon>Actinopterygii</taxon>
        <taxon>Neopterygii</taxon>
        <taxon>Teleostei</taxon>
        <taxon>Protacanthopterygii</taxon>
        <taxon>Esociformes</taxon>
        <taxon>Umbridae</taxon>
        <taxon>Dallia</taxon>
    </lineage>
</organism>
<dbReference type="Proteomes" id="UP001157502">
    <property type="component" value="Chromosome 36"/>
</dbReference>
<dbReference type="EMBL" id="CM055763">
    <property type="protein sequence ID" value="KAJ7985146.1"/>
    <property type="molecule type" value="Genomic_DNA"/>
</dbReference>
<protein>
    <submittedName>
        <fullName evidence="1">Uncharacterized protein</fullName>
    </submittedName>
</protein>
<proteinExistence type="predicted"/>
<keyword evidence="2" id="KW-1185">Reference proteome</keyword>
<accession>A0ACC2F186</accession>
<gene>
    <name evidence="1" type="ORF">DPEC_G00349060</name>
</gene>
<name>A0ACC2F186_DALPE</name>
<reference evidence="1" key="1">
    <citation type="submission" date="2021-05" db="EMBL/GenBank/DDBJ databases">
        <authorList>
            <person name="Pan Q."/>
            <person name="Jouanno E."/>
            <person name="Zahm M."/>
            <person name="Klopp C."/>
            <person name="Cabau C."/>
            <person name="Louis A."/>
            <person name="Berthelot C."/>
            <person name="Parey E."/>
            <person name="Roest Crollius H."/>
            <person name="Montfort J."/>
            <person name="Robinson-Rechavi M."/>
            <person name="Bouchez O."/>
            <person name="Lampietro C."/>
            <person name="Lopez Roques C."/>
            <person name="Donnadieu C."/>
            <person name="Postlethwait J."/>
            <person name="Bobe J."/>
            <person name="Dillon D."/>
            <person name="Chandos A."/>
            <person name="von Hippel F."/>
            <person name="Guiguen Y."/>
        </authorList>
    </citation>
    <scope>NUCLEOTIDE SEQUENCE</scope>
    <source>
        <strain evidence="1">YG-Jan2019</strain>
    </source>
</reference>
<evidence type="ECO:0000313" key="2">
    <source>
        <dbReference type="Proteomes" id="UP001157502"/>
    </source>
</evidence>
<sequence>MTAVVHNADQMVIPVPLERRSLGEGGGLLPPVPYSPLTKGSLSDHVKSTGKRHCVIHIGPAAQGKSEVLRASHPHVLLRLCGSARRVSAQRPHAVC</sequence>
<comment type="caution">
    <text evidence="1">The sequence shown here is derived from an EMBL/GenBank/DDBJ whole genome shotgun (WGS) entry which is preliminary data.</text>
</comment>